<keyword evidence="2" id="KW-0472">Membrane</keyword>
<dbReference type="EMBL" id="CDMZ01000085">
    <property type="protein sequence ID" value="CEM06326.1"/>
    <property type="molecule type" value="Genomic_DNA"/>
</dbReference>
<keyword evidence="2" id="KW-0812">Transmembrane</keyword>
<organism evidence="3">
    <name type="scientific">Chromera velia CCMP2878</name>
    <dbReference type="NCBI Taxonomy" id="1169474"/>
    <lineage>
        <taxon>Eukaryota</taxon>
        <taxon>Sar</taxon>
        <taxon>Alveolata</taxon>
        <taxon>Colpodellida</taxon>
        <taxon>Chromeraceae</taxon>
        <taxon>Chromera</taxon>
    </lineage>
</organism>
<evidence type="ECO:0000313" key="3">
    <source>
        <dbReference type="EMBL" id="CEM06326.1"/>
    </source>
</evidence>
<gene>
    <name evidence="3" type="ORF">Cvel_14888</name>
</gene>
<accession>A0A0G4F3R6</accession>
<dbReference type="VEuPathDB" id="CryptoDB:Cvel_14888"/>
<protein>
    <submittedName>
        <fullName evidence="3">Uncharacterized protein</fullName>
    </submittedName>
</protein>
<feature type="compositionally biased region" description="Basic and acidic residues" evidence="1">
    <location>
        <begin position="353"/>
        <end position="385"/>
    </location>
</feature>
<proteinExistence type="predicted"/>
<name>A0A0G4F3R6_9ALVE</name>
<reference evidence="3" key="1">
    <citation type="submission" date="2014-11" db="EMBL/GenBank/DDBJ databases">
        <authorList>
            <person name="Otto D Thomas"/>
            <person name="Naeem Raeece"/>
        </authorList>
    </citation>
    <scope>NUCLEOTIDE SEQUENCE</scope>
</reference>
<keyword evidence="2" id="KW-1133">Transmembrane helix</keyword>
<feature type="region of interest" description="Disordered" evidence="1">
    <location>
        <begin position="338"/>
        <end position="392"/>
    </location>
</feature>
<sequence length="392" mass="44547">MSNLTDLHPAGIAPLHDESGAARLAEQKFKASPCRPFCVVLIALFSFVFGGAITALFVFNFFPPQPPTTQLVASASLSEFFPTKASLLQSKWRDYFEEIYSIDTMEFPFDMRTLTYFKTQSLPEDVAKAVKPYKSLRWWQACEQPPAEERPVLWGELYVQDGTFDPRPLRRSVWPILQANNVLEELPGLQFSLADGFPDNSLVEVMHETGDPDGGMQFMWFYWSKGSGIYLDIGKTKVFQSHREIPTYPSDLGSEQLIAEGYNTIQFVNMDEEHGIRKFEIMLLDDRHHQEKSSTGSACPDPSVSWRFRGGWKGVEPCNCNPLLPKWINCAGRPSVSSALKKPSSHPSEIGVEEQKGLERAEKERKEKCVEEQKIGFRMQEDRKRGQSFLVD</sequence>
<evidence type="ECO:0000256" key="1">
    <source>
        <dbReference type="SAM" id="MobiDB-lite"/>
    </source>
</evidence>
<dbReference type="AlphaFoldDB" id="A0A0G4F3R6"/>
<evidence type="ECO:0000256" key="2">
    <source>
        <dbReference type="SAM" id="Phobius"/>
    </source>
</evidence>
<feature type="transmembrane region" description="Helical" evidence="2">
    <location>
        <begin position="37"/>
        <end position="62"/>
    </location>
</feature>